<comment type="caution">
    <text evidence="2">The sequence shown here is derived from an EMBL/GenBank/DDBJ whole genome shotgun (WGS) entry which is preliminary data.</text>
</comment>
<gene>
    <name evidence="2" type="ORF">DPMN_115122</name>
</gene>
<dbReference type="EMBL" id="JAIWYP010000004">
    <property type="protein sequence ID" value="KAH3841649.1"/>
    <property type="molecule type" value="Genomic_DNA"/>
</dbReference>
<reference evidence="2" key="1">
    <citation type="journal article" date="2019" name="bioRxiv">
        <title>The Genome of the Zebra Mussel, Dreissena polymorpha: A Resource for Invasive Species Research.</title>
        <authorList>
            <person name="McCartney M.A."/>
            <person name="Auch B."/>
            <person name="Kono T."/>
            <person name="Mallez S."/>
            <person name="Zhang Y."/>
            <person name="Obille A."/>
            <person name="Becker A."/>
            <person name="Abrahante J.E."/>
            <person name="Garbe J."/>
            <person name="Badalamenti J.P."/>
            <person name="Herman A."/>
            <person name="Mangelson H."/>
            <person name="Liachko I."/>
            <person name="Sullivan S."/>
            <person name="Sone E.D."/>
            <person name="Koren S."/>
            <person name="Silverstein K.A.T."/>
            <person name="Beckman K.B."/>
            <person name="Gohl D.M."/>
        </authorList>
    </citation>
    <scope>NUCLEOTIDE SEQUENCE</scope>
    <source>
        <strain evidence="2">Duluth1</strain>
        <tissue evidence="2">Whole animal</tissue>
    </source>
</reference>
<proteinExistence type="predicted"/>
<protein>
    <submittedName>
        <fullName evidence="2">Uncharacterized protein</fullName>
    </submittedName>
</protein>
<feature type="chain" id="PRO_5039007101" evidence="1">
    <location>
        <begin position="18"/>
        <end position="116"/>
    </location>
</feature>
<dbReference type="AlphaFoldDB" id="A0A9D4QSC8"/>
<dbReference type="Proteomes" id="UP000828390">
    <property type="component" value="Unassembled WGS sequence"/>
</dbReference>
<accession>A0A9D4QSC8</accession>
<evidence type="ECO:0000313" key="2">
    <source>
        <dbReference type="EMBL" id="KAH3841649.1"/>
    </source>
</evidence>
<organism evidence="2 3">
    <name type="scientific">Dreissena polymorpha</name>
    <name type="common">Zebra mussel</name>
    <name type="synonym">Mytilus polymorpha</name>
    <dbReference type="NCBI Taxonomy" id="45954"/>
    <lineage>
        <taxon>Eukaryota</taxon>
        <taxon>Metazoa</taxon>
        <taxon>Spiralia</taxon>
        <taxon>Lophotrochozoa</taxon>
        <taxon>Mollusca</taxon>
        <taxon>Bivalvia</taxon>
        <taxon>Autobranchia</taxon>
        <taxon>Heteroconchia</taxon>
        <taxon>Euheterodonta</taxon>
        <taxon>Imparidentia</taxon>
        <taxon>Neoheterodontei</taxon>
        <taxon>Myida</taxon>
        <taxon>Dreissenoidea</taxon>
        <taxon>Dreissenidae</taxon>
        <taxon>Dreissena</taxon>
    </lineage>
</organism>
<reference evidence="2" key="2">
    <citation type="submission" date="2020-11" db="EMBL/GenBank/DDBJ databases">
        <authorList>
            <person name="McCartney M.A."/>
            <person name="Auch B."/>
            <person name="Kono T."/>
            <person name="Mallez S."/>
            <person name="Becker A."/>
            <person name="Gohl D.M."/>
            <person name="Silverstein K.A.T."/>
            <person name="Koren S."/>
            <person name="Bechman K.B."/>
            <person name="Herman A."/>
            <person name="Abrahante J.E."/>
            <person name="Garbe J."/>
        </authorList>
    </citation>
    <scope>NUCLEOTIDE SEQUENCE</scope>
    <source>
        <strain evidence="2">Duluth1</strain>
        <tissue evidence="2">Whole animal</tissue>
    </source>
</reference>
<evidence type="ECO:0000256" key="1">
    <source>
        <dbReference type="SAM" id="SignalP"/>
    </source>
</evidence>
<keyword evidence="1" id="KW-0732">Signal</keyword>
<name>A0A9D4QSC8_DREPO</name>
<evidence type="ECO:0000313" key="3">
    <source>
        <dbReference type="Proteomes" id="UP000828390"/>
    </source>
</evidence>
<feature type="signal peptide" evidence="1">
    <location>
        <begin position="1"/>
        <end position="17"/>
    </location>
</feature>
<keyword evidence="3" id="KW-1185">Reference proteome</keyword>
<sequence length="116" mass="11123">MNAAVIIAFCLLGAVSSFQKNFGGYGHGQGVYGGSGGYGLGGGAFGAGGGVGVGLGAVGFGPGFGYGGGVVVGSANGLVTVSVKALASYCPCAKTCKGYRGVCPLCKEFCCSKSPF</sequence>